<accession>A0A077M0M3</accession>
<reference evidence="4 5" key="1">
    <citation type="journal article" date="2013" name="ISME J.">
        <title>A metabolic model for members of the genus Tetrasphaera involved in enhanced biological phosphorus removal.</title>
        <authorList>
            <person name="Kristiansen R."/>
            <person name="Nguyen H.T.T."/>
            <person name="Saunders A.M."/>
            <person name="Nielsen J.L."/>
            <person name="Wimmer R."/>
            <person name="Le V.Q."/>
            <person name="McIlroy S.J."/>
            <person name="Petrovski S."/>
            <person name="Seviour R.J."/>
            <person name="Calteau A."/>
            <person name="Nielsen K.L."/>
            <person name="Nielsen P.H."/>
        </authorList>
    </citation>
    <scope>NUCLEOTIDE SEQUENCE [LARGE SCALE GENOMIC DNA]</scope>
    <source>
        <strain evidence="4 5">T1-X7</strain>
    </source>
</reference>
<dbReference type="GO" id="GO:0015074">
    <property type="term" value="P:DNA integration"/>
    <property type="evidence" value="ECO:0007669"/>
    <property type="project" value="InterPro"/>
</dbReference>
<feature type="region of interest" description="Disordered" evidence="2">
    <location>
        <begin position="179"/>
        <end position="198"/>
    </location>
</feature>
<dbReference type="Pfam" id="PF00589">
    <property type="entry name" value="Phage_integrase"/>
    <property type="match status" value="1"/>
</dbReference>
<dbReference type="GO" id="GO:0006310">
    <property type="term" value="P:DNA recombination"/>
    <property type="evidence" value="ECO:0007669"/>
    <property type="project" value="UniProtKB-KW"/>
</dbReference>
<evidence type="ECO:0000313" key="4">
    <source>
        <dbReference type="EMBL" id="CCH77760.1"/>
    </source>
</evidence>
<dbReference type="SUPFAM" id="SSF56349">
    <property type="entry name" value="DNA breaking-rejoining enzymes"/>
    <property type="match status" value="1"/>
</dbReference>
<gene>
    <name evidence="4" type="ORF">BN12_2200001</name>
</gene>
<dbReference type="InterPro" id="IPR050090">
    <property type="entry name" value="Tyrosine_recombinase_XerCD"/>
</dbReference>
<comment type="caution">
    <text evidence="4">The sequence shown here is derived from an EMBL/GenBank/DDBJ whole genome shotgun (WGS) entry which is preliminary data.</text>
</comment>
<dbReference type="CDD" id="cd01189">
    <property type="entry name" value="INT_ICEBs1_C_like"/>
    <property type="match status" value="1"/>
</dbReference>
<evidence type="ECO:0000256" key="1">
    <source>
        <dbReference type="ARBA" id="ARBA00023172"/>
    </source>
</evidence>
<dbReference type="AlphaFoldDB" id="A0A077M0M3"/>
<keyword evidence="5" id="KW-1185">Reference proteome</keyword>
<dbReference type="PANTHER" id="PTHR30349:SF64">
    <property type="entry name" value="PROPHAGE INTEGRASE INTD-RELATED"/>
    <property type="match status" value="1"/>
</dbReference>
<feature type="domain" description="Tyr recombinase" evidence="3">
    <location>
        <begin position="1"/>
        <end position="172"/>
    </location>
</feature>
<dbReference type="STRING" id="1194083.BN12_2200001"/>
<name>A0A077M0M3_9MICO</name>
<evidence type="ECO:0000259" key="3">
    <source>
        <dbReference type="PROSITE" id="PS51898"/>
    </source>
</evidence>
<protein>
    <submittedName>
        <fullName evidence="4">Putative prophage phiRv2 integrase</fullName>
    </submittedName>
</protein>
<dbReference type="Proteomes" id="UP000035721">
    <property type="component" value="Unassembled WGS sequence"/>
</dbReference>
<dbReference type="InterPro" id="IPR013762">
    <property type="entry name" value="Integrase-like_cat_sf"/>
</dbReference>
<dbReference type="InterPro" id="IPR002104">
    <property type="entry name" value="Integrase_catalytic"/>
</dbReference>
<proteinExistence type="predicted"/>
<dbReference type="InterPro" id="IPR011010">
    <property type="entry name" value="DNA_brk_join_enz"/>
</dbReference>
<dbReference type="EMBL" id="CAJB01000136">
    <property type="protein sequence ID" value="CCH77760.1"/>
    <property type="molecule type" value="Genomic_DNA"/>
</dbReference>
<evidence type="ECO:0000256" key="2">
    <source>
        <dbReference type="SAM" id="MobiDB-lite"/>
    </source>
</evidence>
<organism evidence="4 5">
    <name type="scientific">Nostocoides japonicum T1-X7</name>
    <dbReference type="NCBI Taxonomy" id="1194083"/>
    <lineage>
        <taxon>Bacteria</taxon>
        <taxon>Bacillati</taxon>
        <taxon>Actinomycetota</taxon>
        <taxon>Actinomycetes</taxon>
        <taxon>Micrococcales</taxon>
        <taxon>Intrasporangiaceae</taxon>
        <taxon>Nostocoides</taxon>
    </lineage>
</organism>
<dbReference type="PANTHER" id="PTHR30349">
    <property type="entry name" value="PHAGE INTEGRASE-RELATED"/>
    <property type="match status" value="1"/>
</dbReference>
<evidence type="ECO:0000313" key="5">
    <source>
        <dbReference type="Proteomes" id="UP000035721"/>
    </source>
</evidence>
<dbReference type="GO" id="GO:0003677">
    <property type="term" value="F:DNA binding"/>
    <property type="evidence" value="ECO:0007669"/>
    <property type="project" value="InterPro"/>
</dbReference>
<dbReference type="PROSITE" id="PS51898">
    <property type="entry name" value="TYR_RECOMBINASE"/>
    <property type="match status" value="1"/>
</dbReference>
<keyword evidence="1" id="KW-0233">DNA recombination</keyword>
<sequence>MPDRYAAAVHVAAWSGLRGGELFALARRDVDLTRGTLRVRRALVELVGKPTTYGPPKSEAGNRLVHLPRSVVDVLADHMDTYTGPSPDALVFATPAGRPLPRSRRSEMFGRARRAAGRPDLRWHDLRHTGATLAASTGASIRELQRRMGHSTIAAAMRYQHATDERDALLAERLDSLAAPGGNVVPLGSRPAARAVAQ</sequence>
<dbReference type="Gene3D" id="1.10.443.10">
    <property type="entry name" value="Intergrase catalytic core"/>
    <property type="match status" value="1"/>
</dbReference>